<dbReference type="Proteomes" id="UP001443914">
    <property type="component" value="Unassembled WGS sequence"/>
</dbReference>
<dbReference type="GO" id="GO:0005634">
    <property type="term" value="C:nucleus"/>
    <property type="evidence" value="ECO:0007669"/>
    <property type="project" value="UniProtKB-SubCell"/>
</dbReference>
<dbReference type="SMART" id="SM00951">
    <property type="entry name" value="QLQ"/>
    <property type="match status" value="1"/>
</dbReference>
<evidence type="ECO:0000259" key="8">
    <source>
        <dbReference type="PROSITE" id="PS51667"/>
    </source>
</evidence>
<feature type="short sequence motif" description="Bipartite nuclear localization signal" evidence="4">
    <location>
        <begin position="214"/>
        <end position="221"/>
    </location>
</feature>
<dbReference type="InterPro" id="IPR014978">
    <property type="entry name" value="Gln-Leu-Gln_QLQ"/>
</dbReference>
<keyword evidence="5" id="KW-0805">Transcription regulation</keyword>
<protein>
    <recommendedName>
        <fullName evidence="5">Growth-regulating factor</fullName>
    </recommendedName>
</protein>
<comment type="caution">
    <text evidence="9">The sequence shown here is derived from an EMBL/GenBank/DDBJ whole genome shotgun (WGS) entry which is preliminary data.</text>
</comment>
<keyword evidence="3 4" id="KW-0539">Nucleus</keyword>
<keyword evidence="10" id="KW-1185">Reference proteome</keyword>
<comment type="subcellular location">
    <subcellularLocation>
        <location evidence="1 4 5">Nucleus</location>
    </subcellularLocation>
</comment>
<feature type="domain" description="QLQ" evidence="7">
    <location>
        <begin position="112"/>
        <end position="147"/>
    </location>
</feature>
<comment type="domain">
    <text evidence="5">The QLQ domain and WRC domain may be involved in protein-protein interaction and DNA-binding, respectively.</text>
</comment>
<keyword evidence="5" id="KW-0010">Activator</keyword>
<dbReference type="PROSITE" id="PS51667">
    <property type="entry name" value="WRC"/>
    <property type="match status" value="1"/>
</dbReference>
<dbReference type="Pfam" id="PF08879">
    <property type="entry name" value="WRC"/>
    <property type="match status" value="1"/>
</dbReference>
<sequence length="491" mass="53464">MEFGMLGFDGLSTEQTNKQKWCGSTDFIPSKDAKQTNDFSPSKNLSSFGVSDAQEEQHMLSFSSPKLENKNLQNSAFAYFQHSTPSHYKNAGYASSGGMNTRMCILNGVKWPFTTSQWLELEQQALIYKYIIANEPIPPNLLIPIIRAFESAGFCGFPAALLTPNSYGWGTFHLGFSNSTDPEPGRCRRTDGKKWRCAREAVPDQKYCERHINRGRHRSRKPVETHSGHSLSGATTSRIDSPAHFTANHASSSAPLVMPGDAASTSFAINHNYSRNTSELDYLSPTISLNSSDTTFSIAKDQQYSEASSGGFTFVTSDQTCLNSTIKASSLYGAYDINAQKSTSQQSLHPFTDDPSNILWPKTQAHHETTQLSISIPVAPPDHRSSTSSPIGEKVTLSPLRLSREIDSVQMGLGHCEPNSGPVLSWQTSVGGPLGEALKTTSNNSSDRGKNLSALSLLSKGWEGSLQSTSSPTGMPKKTALGISWDKLSVL</sequence>
<evidence type="ECO:0000313" key="9">
    <source>
        <dbReference type="EMBL" id="KAK9740535.1"/>
    </source>
</evidence>
<evidence type="ECO:0000256" key="1">
    <source>
        <dbReference type="ARBA" id="ARBA00004123"/>
    </source>
</evidence>
<feature type="domain" description="WRC" evidence="8">
    <location>
        <begin position="181"/>
        <end position="225"/>
    </location>
</feature>
<dbReference type="GO" id="GO:0006351">
    <property type="term" value="P:DNA-templated transcription"/>
    <property type="evidence" value="ECO:0007669"/>
    <property type="project" value="UniProtKB-UniRule"/>
</dbReference>
<dbReference type="InterPro" id="IPR014977">
    <property type="entry name" value="WRC_dom"/>
</dbReference>
<name>A0AAW1M170_SAPOF</name>
<feature type="region of interest" description="Disordered" evidence="6">
    <location>
        <begin position="213"/>
        <end position="239"/>
    </location>
</feature>
<evidence type="ECO:0000256" key="2">
    <source>
        <dbReference type="ARBA" id="ARBA00008122"/>
    </source>
</evidence>
<evidence type="ECO:0000256" key="6">
    <source>
        <dbReference type="SAM" id="MobiDB-lite"/>
    </source>
</evidence>
<proteinExistence type="inferred from homology"/>
<dbReference type="EMBL" id="JBDFQZ010000003">
    <property type="protein sequence ID" value="KAK9740535.1"/>
    <property type="molecule type" value="Genomic_DNA"/>
</dbReference>
<dbReference type="GO" id="GO:0005524">
    <property type="term" value="F:ATP binding"/>
    <property type="evidence" value="ECO:0007669"/>
    <property type="project" value="UniProtKB-UniRule"/>
</dbReference>
<comment type="function">
    <text evidence="5">Transcription activator.</text>
</comment>
<feature type="short sequence motif" description="Bipartite nuclear localization signal" evidence="4">
    <location>
        <begin position="186"/>
        <end position="196"/>
    </location>
</feature>
<dbReference type="PANTHER" id="PTHR31602">
    <property type="entry name" value="GROWTH-REGULATING FACTOR 5"/>
    <property type="match status" value="1"/>
</dbReference>
<dbReference type="PANTHER" id="PTHR31602:SF51">
    <property type="entry name" value="GROWTH-REGULATING FACTOR"/>
    <property type="match status" value="1"/>
</dbReference>
<dbReference type="PROSITE" id="PS51666">
    <property type="entry name" value="QLQ"/>
    <property type="match status" value="1"/>
</dbReference>
<dbReference type="GO" id="GO:0099402">
    <property type="term" value="P:plant organ development"/>
    <property type="evidence" value="ECO:0007669"/>
    <property type="project" value="UniProtKB-ARBA"/>
</dbReference>
<dbReference type="InterPro" id="IPR031137">
    <property type="entry name" value="GRF"/>
</dbReference>
<comment type="similarity">
    <text evidence="2 5">Belongs to the GRF family.</text>
</comment>
<reference evidence="9" key="1">
    <citation type="submission" date="2024-03" db="EMBL/GenBank/DDBJ databases">
        <title>WGS assembly of Saponaria officinalis var. Norfolk2.</title>
        <authorList>
            <person name="Jenkins J."/>
            <person name="Shu S."/>
            <person name="Grimwood J."/>
            <person name="Barry K."/>
            <person name="Goodstein D."/>
            <person name="Schmutz J."/>
            <person name="Leebens-Mack J."/>
            <person name="Osbourn A."/>
        </authorList>
    </citation>
    <scope>NUCLEOTIDE SEQUENCE [LARGE SCALE GENOMIC DNA]</scope>
    <source>
        <strain evidence="9">JIC</strain>
    </source>
</reference>
<dbReference type="AlphaFoldDB" id="A0AAW1M170"/>
<accession>A0AAW1M170</accession>
<keyword evidence="5" id="KW-0804">Transcription</keyword>
<evidence type="ECO:0000256" key="3">
    <source>
        <dbReference type="ARBA" id="ARBA00023242"/>
    </source>
</evidence>
<gene>
    <name evidence="9" type="ORF">RND81_03G042600</name>
</gene>
<evidence type="ECO:0000256" key="4">
    <source>
        <dbReference type="PROSITE-ProRule" id="PRU01002"/>
    </source>
</evidence>
<dbReference type="Pfam" id="PF08880">
    <property type="entry name" value="QLQ"/>
    <property type="match status" value="1"/>
</dbReference>
<feature type="compositionally biased region" description="Polar residues" evidence="6">
    <location>
        <begin position="228"/>
        <end position="239"/>
    </location>
</feature>
<evidence type="ECO:0000256" key="5">
    <source>
        <dbReference type="RuleBase" id="RU367127"/>
    </source>
</evidence>
<evidence type="ECO:0000313" key="10">
    <source>
        <dbReference type="Proteomes" id="UP001443914"/>
    </source>
</evidence>
<evidence type="ECO:0000259" key="7">
    <source>
        <dbReference type="PROSITE" id="PS51666"/>
    </source>
</evidence>
<dbReference type="GO" id="GO:0006355">
    <property type="term" value="P:regulation of DNA-templated transcription"/>
    <property type="evidence" value="ECO:0007669"/>
    <property type="project" value="InterPro"/>
</dbReference>
<organism evidence="9 10">
    <name type="scientific">Saponaria officinalis</name>
    <name type="common">Common soapwort</name>
    <name type="synonym">Lychnis saponaria</name>
    <dbReference type="NCBI Taxonomy" id="3572"/>
    <lineage>
        <taxon>Eukaryota</taxon>
        <taxon>Viridiplantae</taxon>
        <taxon>Streptophyta</taxon>
        <taxon>Embryophyta</taxon>
        <taxon>Tracheophyta</taxon>
        <taxon>Spermatophyta</taxon>
        <taxon>Magnoliopsida</taxon>
        <taxon>eudicotyledons</taxon>
        <taxon>Gunneridae</taxon>
        <taxon>Pentapetalae</taxon>
        <taxon>Caryophyllales</taxon>
        <taxon>Caryophyllaceae</taxon>
        <taxon>Caryophylleae</taxon>
        <taxon>Saponaria</taxon>
    </lineage>
</organism>